<dbReference type="STRING" id="1271860.SAMN05216174_10711"/>
<organism evidence="2 3">
    <name type="scientific">Actinokineospora iranica</name>
    <dbReference type="NCBI Taxonomy" id="1271860"/>
    <lineage>
        <taxon>Bacteria</taxon>
        <taxon>Bacillati</taxon>
        <taxon>Actinomycetota</taxon>
        <taxon>Actinomycetes</taxon>
        <taxon>Pseudonocardiales</taxon>
        <taxon>Pseudonocardiaceae</taxon>
        <taxon>Actinokineospora</taxon>
    </lineage>
</organism>
<feature type="region of interest" description="Disordered" evidence="1">
    <location>
        <begin position="256"/>
        <end position="276"/>
    </location>
</feature>
<reference evidence="3" key="1">
    <citation type="submission" date="2016-10" db="EMBL/GenBank/DDBJ databases">
        <authorList>
            <person name="Varghese N."/>
            <person name="Submissions S."/>
        </authorList>
    </citation>
    <scope>NUCLEOTIDE SEQUENCE [LARGE SCALE GENOMIC DNA]</scope>
    <source>
        <strain evidence="3">IBRC-M 10403</strain>
    </source>
</reference>
<dbReference type="PANTHER" id="PTHR40053">
    <property type="entry name" value="SPORULATION-CONTROL PROTEIN SPO0M"/>
    <property type="match status" value="1"/>
</dbReference>
<proteinExistence type="predicted"/>
<dbReference type="Proteomes" id="UP000199501">
    <property type="component" value="Unassembled WGS sequence"/>
</dbReference>
<sequence length="310" mass="32969">MVFKKMLRALGVGGPSVDTVLSEARVYPGGVVAGEIRMTGGDADADIDYVALSLVTRVERGDDGVAPVEFERSVVAGRFVLPAGQTKVIPFQLPIPWEAPITEVFGQHLHGMSLGVRTELAVAKAVDKGDLDPLHIVPLPSQDAVLRAFADLGFRFKAADLEAGRIHGERQHLPFFQEIEFYPPPHLARGVSQVELTFLAESDGMAIVLEADRRAGLFTSGGDAFGRFHVSHHDAERTDWRARIEEWVGQVASRRPSHFGGHGGHGGHHGGHHGSGVGGVVAGAAAGILGGMVLGEVFDEIGDAFSGEED</sequence>
<evidence type="ECO:0000313" key="2">
    <source>
        <dbReference type="EMBL" id="SDD07734.1"/>
    </source>
</evidence>
<protein>
    <submittedName>
        <fullName evidence="2">Sporulation-control protein</fullName>
    </submittedName>
</protein>
<dbReference type="OrthoDB" id="3431481at2"/>
<accession>A0A1G6RTL0</accession>
<dbReference type="PANTHER" id="PTHR40053:SF1">
    <property type="entry name" value="SPORULATION-CONTROL PROTEIN SPO0M"/>
    <property type="match status" value="1"/>
</dbReference>
<evidence type="ECO:0000256" key="1">
    <source>
        <dbReference type="SAM" id="MobiDB-lite"/>
    </source>
</evidence>
<dbReference type="Pfam" id="PF07070">
    <property type="entry name" value="Spo0M"/>
    <property type="match status" value="1"/>
</dbReference>
<gene>
    <name evidence="2" type="ORF">SAMN05216174_10711</name>
</gene>
<dbReference type="EMBL" id="FMZZ01000007">
    <property type="protein sequence ID" value="SDD07734.1"/>
    <property type="molecule type" value="Genomic_DNA"/>
</dbReference>
<dbReference type="AlphaFoldDB" id="A0A1G6RTL0"/>
<name>A0A1G6RTL0_9PSEU</name>
<evidence type="ECO:0000313" key="3">
    <source>
        <dbReference type="Proteomes" id="UP000199501"/>
    </source>
</evidence>
<dbReference type="RefSeq" id="WP_091450941.1">
    <property type="nucleotide sequence ID" value="NZ_FMZZ01000007.1"/>
</dbReference>
<keyword evidence="3" id="KW-1185">Reference proteome</keyword>
<dbReference type="InterPro" id="IPR009776">
    <property type="entry name" value="Spore_0_M"/>
</dbReference>